<dbReference type="Gene3D" id="1.10.510.10">
    <property type="entry name" value="Transferase(Phosphotransferase) domain 1"/>
    <property type="match status" value="1"/>
</dbReference>
<evidence type="ECO:0000313" key="3">
    <source>
        <dbReference type="EMBL" id="KAK1624437.1"/>
    </source>
</evidence>
<dbReference type="SUPFAM" id="SSF56112">
    <property type="entry name" value="Protein kinase-like (PK-like)"/>
    <property type="match status" value="1"/>
</dbReference>
<name>A0AAJ0ECA1_9PEZI</name>
<evidence type="ECO:0000259" key="2">
    <source>
        <dbReference type="PROSITE" id="PS50011"/>
    </source>
</evidence>
<evidence type="ECO:0000313" key="4">
    <source>
        <dbReference type="Proteomes" id="UP001243989"/>
    </source>
</evidence>
<dbReference type="Proteomes" id="UP001243989">
    <property type="component" value="Unassembled WGS sequence"/>
</dbReference>
<feature type="region of interest" description="Disordered" evidence="1">
    <location>
        <begin position="1"/>
        <end position="24"/>
    </location>
</feature>
<dbReference type="PANTHER" id="PTHR24359:SF37">
    <property type="entry name" value="PROTEIN KINASE DOMAIN-CONTAINING PROTEIN"/>
    <property type="match status" value="1"/>
</dbReference>
<reference evidence="3" key="1">
    <citation type="submission" date="2021-06" db="EMBL/GenBank/DDBJ databases">
        <title>Comparative genomics, transcriptomics and evolutionary studies reveal genomic signatures of adaptation to plant cell wall in hemibiotrophic fungi.</title>
        <authorList>
            <consortium name="DOE Joint Genome Institute"/>
            <person name="Baroncelli R."/>
            <person name="Diaz J.F."/>
            <person name="Benocci T."/>
            <person name="Peng M."/>
            <person name="Battaglia E."/>
            <person name="Haridas S."/>
            <person name="Andreopoulos W."/>
            <person name="Labutti K."/>
            <person name="Pangilinan J."/>
            <person name="Floch G.L."/>
            <person name="Makela M.R."/>
            <person name="Henrissat B."/>
            <person name="Grigoriev I.V."/>
            <person name="Crouch J.A."/>
            <person name="De Vries R.P."/>
            <person name="Sukno S.A."/>
            <person name="Thon M.R."/>
        </authorList>
    </citation>
    <scope>NUCLEOTIDE SEQUENCE</scope>
    <source>
        <strain evidence="3">CBS 102054</strain>
    </source>
</reference>
<sequence length="845" mass="94555">MSDMLEEDDNISLGESEPGIDTAAERPRFMLSLWNENTPSPLANAVTTLGRDGQSLSPRPQTPLESRRHQSDDDDISICTLNDRGYAAAEMAFDQNTSSIRQNHDSVAAAESDLSLIGSHLQYKEATTKKISIVKSLGRDVYGSLEYFAGRPQGSQWLPVNHLFRIVTKESVFQALKESIPENSELREADLRRCAEAVCPPSGPENNAKVGSRSVFAILTLLEKVGEIRQFIELDLSDDNLPFVPDPNQPSPDGQLFPKGFDDDLKKRTFGSQWSLGEWGAFERYQRTMRSPYFAIGLSDKDRGIPHYELEPDTVLPFIAESSNTSSVVTSNSHVRRVQIHMHHHAMHKGVASGNPFFAVKELLAGSDNKKKFSREKNFREEVRAWAKTVGLSSHDHVIKLLATWRKGDSWNMLFPWARSNLKDYWEQNRPERSPEFVHWISTQCRGLVEGLKKIHRSPSDFAEEFGIHGDIKPENILIFDHSSNPYGIMVISDFGYTRFHGINTRSNAPAIGYSPTHRAPELNLQEPTTISRSYDIWTFGCVFLEFITWYLKGPHGIRDFVGCRTADDTGAPAGFKEDKFFIHSNIENNGEKEPVLKPSVNKWINHLRKQPYCGGYFRDFLDLIVKDLLQPIPKDRESCAKIAKQLKELEDKCKPEPSEYLMGQGCATTSSRPTSSTNHQSSQKKAVYNARAYSPVPGSFCDETWGPKSDRGSLNCASHGEMNNIAAVLSRDSPPHTPQKMGQESHQSQSSSPRMELQGQPTERTPLIASITKPCSCLGEDSHATISGAQPSREASESSTRLRSHDGPFKPHEMTADPRTRNEALSTRDLALFCLSTVMDIGVG</sequence>
<feature type="region of interest" description="Disordered" evidence="1">
    <location>
        <begin position="42"/>
        <end position="76"/>
    </location>
</feature>
<keyword evidence="4" id="KW-1185">Reference proteome</keyword>
<dbReference type="GO" id="GO:0005524">
    <property type="term" value="F:ATP binding"/>
    <property type="evidence" value="ECO:0007669"/>
    <property type="project" value="InterPro"/>
</dbReference>
<evidence type="ECO:0000256" key="1">
    <source>
        <dbReference type="SAM" id="MobiDB-lite"/>
    </source>
</evidence>
<dbReference type="CDD" id="cd00180">
    <property type="entry name" value="PKc"/>
    <property type="match status" value="1"/>
</dbReference>
<dbReference type="EMBL" id="JAHMHQ010000024">
    <property type="protein sequence ID" value="KAK1624437.1"/>
    <property type="molecule type" value="Genomic_DNA"/>
</dbReference>
<feature type="domain" description="Protein kinase" evidence="2">
    <location>
        <begin position="313"/>
        <end position="662"/>
    </location>
</feature>
<dbReference type="GeneID" id="85466314"/>
<dbReference type="SMART" id="SM00220">
    <property type="entry name" value="S_TKc"/>
    <property type="match status" value="1"/>
</dbReference>
<feature type="region of interest" description="Disordered" evidence="1">
    <location>
        <begin position="731"/>
        <end position="762"/>
    </location>
</feature>
<accession>A0AAJ0ECA1</accession>
<dbReference type="AlphaFoldDB" id="A0AAJ0ECA1"/>
<keyword evidence="3" id="KW-0418">Kinase</keyword>
<keyword evidence="3" id="KW-0808">Transferase</keyword>
<feature type="compositionally biased region" description="Acidic residues" evidence="1">
    <location>
        <begin position="1"/>
        <end position="10"/>
    </location>
</feature>
<feature type="compositionally biased region" description="Polar residues" evidence="1">
    <location>
        <begin position="741"/>
        <end position="762"/>
    </location>
</feature>
<organism evidence="3 4">
    <name type="scientific">Colletotrichum phormii</name>
    <dbReference type="NCBI Taxonomy" id="359342"/>
    <lineage>
        <taxon>Eukaryota</taxon>
        <taxon>Fungi</taxon>
        <taxon>Dikarya</taxon>
        <taxon>Ascomycota</taxon>
        <taxon>Pezizomycotina</taxon>
        <taxon>Sordariomycetes</taxon>
        <taxon>Hypocreomycetidae</taxon>
        <taxon>Glomerellales</taxon>
        <taxon>Glomerellaceae</taxon>
        <taxon>Colletotrichum</taxon>
        <taxon>Colletotrichum acutatum species complex</taxon>
    </lineage>
</organism>
<proteinExistence type="predicted"/>
<feature type="compositionally biased region" description="Basic and acidic residues" evidence="1">
    <location>
        <begin position="804"/>
        <end position="823"/>
    </location>
</feature>
<dbReference type="Pfam" id="PF00069">
    <property type="entry name" value="Pkinase"/>
    <property type="match status" value="1"/>
</dbReference>
<dbReference type="GO" id="GO:0004674">
    <property type="term" value="F:protein serine/threonine kinase activity"/>
    <property type="evidence" value="ECO:0007669"/>
    <property type="project" value="TreeGrafter"/>
</dbReference>
<protein>
    <submittedName>
        <fullName evidence="3">Kinase-like domain-containing protein</fullName>
    </submittedName>
</protein>
<feature type="region of interest" description="Disordered" evidence="1">
    <location>
        <begin position="783"/>
        <end position="823"/>
    </location>
</feature>
<dbReference type="InterPro" id="IPR011009">
    <property type="entry name" value="Kinase-like_dom_sf"/>
</dbReference>
<dbReference type="PANTHER" id="PTHR24359">
    <property type="entry name" value="SERINE/THREONINE-PROTEIN KINASE SBK1"/>
    <property type="match status" value="1"/>
</dbReference>
<dbReference type="InterPro" id="IPR000719">
    <property type="entry name" value="Prot_kinase_dom"/>
</dbReference>
<dbReference type="PROSITE" id="PS50011">
    <property type="entry name" value="PROTEIN_KINASE_DOM"/>
    <property type="match status" value="1"/>
</dbReference>
<dbReference type="RefSeq" id="XP_060440432.1">
    <property type="nucleotide sequence ID" value="XM_060581452.1"/>
</dbReference>
<gene>
    <name evidence="3" type="ORF">BDP81DRAFT_109273</name>
</gene>
<comment type="caution">
    <text evidence="3">The sequence shown here is derived from an EMBL/GenBank/DDBJ whole genome shotgun (WGS) entry which is preliminary data.</text>
</comment>